<reference evidence="2" key="2">
    <citation type="journal article" date="2022" name="Microbiol. Resour. Announc.">
        <title>Metagenome Sequencing to Explore Phylogenomics of Terrestrial Cyanobacteria.</title>
        <authorList>
            <person name="Ward R.D."/>
            <person name="Stajich J.E."/>
            <person name="Johansen J.R."/>
            <person name="Huntemann M."/>
            <person name="Clum A."/>
            <person name="Foster B."/>
            <person name="Foster B."/>
            <person name="Roux S."/>
            <person name="Palaniappan K."/>
            <person name="Varghese N."/>
            <person name="Mukherjee S."/>
            <person name="Reddy T.B.K."/>
            <person name="Daum C."/>
            <person name="Copeland A."/>
            <person name="Chen I.A."/>
            <person name="Ivanova N.N."/>
            <person name="Kyrpides N.C."/>
            <person name="Shapiro N."/>
            <person name="Eloe-Fadrosh E.A."/>
            <person name="Pietrasiak N."/>
        </authorList>
    </citation>
    <scope>NUCLEOTIDE SEQUENCE</scope>
    <source>
        <strain evidence="2">GSE-NOS-MK-12-04C</strain>
    </source>
</reference>
<evidence type="ECO:0000313" key="3">
    <source>
        <dbReference type="Proteomes" id="UP000729701"/>
    </source>
</evidence>
<dbReference type="EMBL" id="JAHHGZ010000012">
    <property type="protein sequence ID" value="MBW4668313.1"/>
    <property type="molecule type" value="Genomic_DNA"/>
</dbReference>
<feature type="region of interest" description="Disordered" evidence="1">
    <location>
        <begin position="67"/>
        <end position="116"/>
    </location>
</feature>
<reference evidence="2" key="1">
    <citation type="submission" date="2021-05" db="EMBL/GenBank/DDBJ databases">
        <authorList>
            <person name="Pietrasiak N."/>
            <person name="Ward R."/>
            <person name="Stajich J.E."/>
            <person name="Kurbessoian T."/>
        </authorList>
    </citation>
    <scope>NUCLEOTIDE SEQUENCE</scope>
    <source>
        <strain evidence="2">GSE-NOS-MK-12-04C</strain>
    </source>
</reference>
<protein>
    <submittedName>
        <fullName evidence="2">Uncharacterized protein</fullName>
    </submittedName>
</protein>
<comment type="caution">
    <text evidence="2">The sequence shown here is derived from an EMBL/GenBank/DDBJ whole genome shotgun (WGS) entry which is preliminary data.</text>
</comment>
<evidence type="ECO:0000313" key="2">
    <source>
        <dbReference type="EMBL" id="MBW4668313.1"/>
    </source>
</evidence>
<name>A0A951QM74_9CYAN</name>
<proteinExistence type="predicted"/>
<accession>A0A951QM74</accession>
<gene>
    <name evidence="2" type="ORF">KME60_13030</name>
</gene>
<organism evidence="2 3">
    <name type="scientific">Cyanomargarita calcarea GSE-NOS-MK-12-04C</name>
    <dbReference type="NCBI Taxonomy" id="2839659"/>
    <lineage>
        <taxon>Bacteria</taxon>
        <taxon>Bacillati</taxon>
        <taxon>Cyanobacteriota</taxon>
        <taxon>Cyanophyceae</taxon>
        <taxon>Nostocales</taxon>
        <taxon>Cyanomargaritaceae</taxon>
        <taxon>Cyanomargarita</taxon>
    </lineage>
</organism>
<sequence>MTHTEFEKAKKRLEQAKQDIFWAINVLNNSGNKLNEYELTPQETEQLHSYFQHDLNEIQQALALKPSTNKEISRGMPPSMGKPSKSSGGYLKNSHKFDGPPKIVGAIPPYDDDEEE</sequence>
<evidence type="ECO:0000256" key="1">
    <source>
        <dbReference type="SAM" id="MobiDB-lite"/>
    </source>
</evidence>
<feature type="compositionally biased region" description="Low complexity" evidence="1">
    <location>
        <begin position="75"/>
        <end position="89"/>
    </location>
</feature>
<dbReference type="AlphaFoldDB" id="A0A951QM74"/>
<dbReference type="Proteomes" id="UP000729701">
    <property type="component" value="Unassembled WGS sequence"/>
</dbReference>